<dbReference type="InterPro" id="IPR001608">
    <property type="entry name" value="Ala_racemase_N"/>
</dbReference>
<reference evidence="4" key="1">
    <citation type="submission" date="2020-02" db="EMBL/GenBank/DDBJ databases">
        <authorList>
            <person name="Shen X.-R."/>
            <person name="Zhang Y.-X."/>
        </authorList>
    </citation>
    <scope>NUCLEOTIDE SEQUENCE</scope>
    <source>
        <strain evidence="4">SYP-B3998</strain>
    </source>
</reference>
<dbReference type="Pfam" id="PF14031">
    <property type="entry name" value="D-ser_dehydrat"/>
    <property type="match status" value="1"/>
</dbReference>
<dbReference type="PANTHER" id="PTHR28004:SF2">
    <property type="entry name" value="D-SERINE DEHYDRATASE"/>
    <property type="match status" value="1"/>
</dbReference>
<comment type="caution">
    <text evidence="4">The sequence shown here is derived from an EMBL/GenBank/DDBJ whole genome shotgun (WGS) entry which is preliminary data.</text>
</comment>
<dbReference type="Gene3D" id="3.20.20.10">
    <property type="entry name" value="Alanine racemase"/>
    <property type="match status" value="1"/>
</dbReference>
<feature type="domain" description="D-serine dehydratase-like" evidence="3">
    <location>
        <begin position="250"/>
        <end position="346"/>
    </location>
</feature>
<proteinExistence type="inferred from homology"/>
<dbReference type="InterPro" id="IPR029066">
    <property type="entry name" value="PLP-binding_barrel"/>
</dbReference>
<dbReference type="PANTHER" id="PTHR28004">
    <property type="entry name" value="ZGC:162816-RELATED"/>
    <property type="match status" value="1"/>
</dbReference>
<dbReference type="GO" id="GO:0036088">
    <property type="term" value="P:D-serine catabolic process"/>
    <property type="evidence" value="ECO:0007669"/>
    <property type="project" value="TreeGrafter"/>
</dbReference>
<dbReference type="EMBL" id="JAAIKC010000003">
    <property type="protein sequence ID" value="NEW06790.1"/>
    <property type="molecule type" value="Genomic_DNA"/>
</dbReference>
<comment type="similarity">
    <text evidence="1">Belongs to the DSD1 family.</text>
</comment>
<dbReference type="InterPro" id="IPR042208">
    <property type="entry name" value="D-ser_dehydrat-like_sf"/>
</dbReference>
<dbReference type="InterPro" id="IPR051466">
    <property type="entry name" value="D-amino_acid_metab_enzyme"/>
</dbReference>
<dbReference type="Gene3D" id="2.40.37.20">
    <property type="entry name" value="D-serine dehydratase-like domain"/>
    <property type="match status" value="1"/>
</dbReference>
<dbReference type="Pfam" id="PF01168">
    <property type="entry name" value="Ala_racemase_N"/>
    <property type="match status" value="1"/>
</dbReference>
<accession>A0A6G3ZXI2</accession>
<protein>
    <submittedName>
        <fullName evidence="4">Amino acid aldolase</fullName>
    </submittedName>
</protein>
<name>A0A6G3ZXI2_9BACL</name>
<dbReference type="RefSeq" id="WP_163946436.1">
    <property type="nucleotide sequence ID" value="NZ_JAAIKC010000003.1"/>
</dbReference>
<organism evidence="4">
    <name type="scientific">Paenibacillus sp. SYP-B3998</name>
    <dbReference type="NCBI Taxonomy" id="2678564"/>
    <lineage>
        <taxon>Bacteria</taxon>
        <taxon>Bacillati</taxon>
        <taxon>Bacillota</taxon>
        <taxon>Bacilli</taxon>
        <taxon>Bacillales</taxon>
        <taxon>Paenibacillaceae</taxon>
        <taxon>Paenibacillus</taxon>
    </lineage>
</organism>
<evidence type="ECO:0000256" key="1">
    <source>
        <dbReference type="ARBA" id="ARBA00005323"/>
    </source>
</evidence>
<keyword evidence="2" id="KW-0456">Lyase</keyword>
<sequence length="363" mass="39824">MLPETPCLLIDELIVDRNIQRMSDIARNYGVNLRPHAKTHKLPYMSRKQLEAGAVGITVAKVGEAEVMVEHGIRDIFIAYPIIVPSKIKRLIALGQSANIMVGVDSLVGARRLSDEATQRGHTIQVRMEIDTGLNRTGVSLDEAAKLAYDIHTLPNLELTGIYTFRGAMLHGKPALNLREAGHEEGNLMVELTNRLQKQGIAIRDVSVGSTPTSAYAAEIRGVTEVRPGTYIYNDQMQVQMGVCMKDDCAAWIEVTVVSKPTVDRIVIDGGSKTFATDVQPGGSLNLQGFGRIIGHPDTILERMNEEHGMITGKGVSDIQIGDRIRVIPNHICSTINLHNSVYIHKNRSVIKEMPVLGRGKLS</sequence>
<gene>
    <name evidence="4" type="ORF">GK047_12280</name>
</gene>
<evidence type="ECO:0000256" key="2">
    <source>
        <dbReference type="ARBA" id="ARBA00023239"/>
    </source>
</evidence>
<evidence type="ECO:0000259" key="3">
    <source>
        <dbReference type="SMART" id="SM01119"/>
    </source>
</evidence>
<dbReference type="AlphaFoldDB" id="A0A6G3ZXI2"/>
<evidence type="ECO:0000313" key="4">
    <source>
        <dbReference type="EMBL" id="NEW06790.1"/>
    </source>
</evidence>
<dbReference type="SUPFAM" id="SSF51419">
    <property type="entry name" value="PLP-binding barrel"/>
    <property type="match status" value="1"/>
</dbReference>
<dbReference type="GO" id="GO:0008721">
    <property type="term" value="F:D-serine ammonia-lyase activity"/>
    <property type="evidence" value="ECO:0007669"/>
    <property type="project" value="TreeGrafter"/>
</dbReference>
<dbReference type="SMART" id="SM01119">
    <property type="entry name" value="D-ser_dehydrat"/>
    <property type="match status" value="1"/>
</dbReference>
<dbReference type="InterPro" id="IPR026956">
    <property type="entry name" value="D-ser_dehydrat-like_dom"/>
</dbReference>